<accession>A0AAD6WWM2</accession>
<comment type="caution">
    <text evidence="3">The sequence shown here is derived from an EMBL/GenBank/DDBJ whole genome shotgun (WGS) entry which is preliminary data.</text>
</comment>
<evidence type="ECO:0000259" key="2">
    <source>
        <dbReference type="Pfam" id="PF01693"/>
    </source>
</evidence>
<protein>
    <recommendedName>
        <fullName evidence="2">Ribonuclease H1 N-terminal domain-containing protein</fullName>
    </recommendedName>
</protein>
<dbReference type="InterPro" id="IPR037056">
    <property type="entry name" value="RNase_H1_N_sf"/>
</dbReference>
<keyword evidence="4" id="KW-1185">Reference proteome</keyword>
<dbReference type="Proteomes" id="UP001218188">
    <property type="component" value="Unassembled WGS sequence"/>
</dbReference>
<dbReference type="Gene3D" id="3.40.970.10">
    <property type="entry name" value="Ribonuclease H1, N-terminal domain"/>
    <property type="match status" value="2"/>
</dbReference>
<dbReference type="AlphaFoldDB" id="A0AAD6WWM2"/>
<dbReference type="InterPro" id="IPR009027">
    <property type="entry name" value="Ribosomal_bL9/RNase_H1_N"/>
</dbReference>
<name>A0AAD6WWM2_9AGAR</name>
<proteinExistence type="predicted"/>
<evidence type="ECO:0000313" key="4">
    <source>
        <dbReference type="Proteomes" id="UP001218188"/>
    </source>
</evidence>
<dbReference type="InterPro" id="IPR011320">
    <property type="entry name" value="RNase_H1_N"/>
</dbReference>
<organism evidence="3 4">
    <name type="scientific">Mycena alexandri</name>
    <dbReference type="NCBI Taxonomy" id="1745969"/>
    <lineage>
        <taxon>Eukaryota</taxon>
        <taxon>Fungi</taxon>
        <taxon>Dikarya</taxon>
        <taxon>Basidiomycota</taxon>
        <taxon>Agaricomycotina</taxon>
        <taxon>Agaricomycetes</taxon>
        <taxon>Agaricomycetidae</taxon>
        <taxon>Agaricales</taxon>
        <taxon>Marasmiineae</taxon>
        <taxon>Mycenaceae</taxon>
        <taxon>Mycena</taxon>
    </lineage>
</organism>
<dbReference type="EMBL" id="JARJCM010000144">
    <property type="protein sequence ID" value="KAJ7026091.1"/>
    <property type="molecule type" value="Genomic_DNA"/>
</dbReference>
<reference evidence="3" key="1">
    <citation type="submission" date="2023-03" db="EMBL/GenBank/DDBJ databases">
        <title>Massive genome expansion in bonnet fungi (Mycena s.s.) driven by repeated elements and novel gene families across ecological guilds.</title>
        <authorList>
            <consortium name="Lawrence Berkeley National Laboratory"/>
            <person name="Harder C.B."/>
            <person name="Miyauchi S."/>
            <person name="Viragh M."/>
            <person name="Kuo A."/>
            <person name="Thoen E."/>
            <person name="Andreopoulos B."/>
            <person name="Lu D."/>
            <person name="Skrede I."/>
            <person name="Drula E."/>
            <person name="Henrissat B."/>
            <person name="Morin E."/>
            <person name="Kohler A."/>
            <person name="Barry K."/>
            <person name="LaButti K."/>
            <person name="Morin E."/>
            <person name="Salamov A."/>
            <person name="Lipzen A."/>
            <person name="Mereny Z."/>
            <person name="Hegedus B."/>
            <person name="Baldrian P."/>
            <person name="Stursova M."/>
            <person name="Weitz H."/>
            <person name="Taylor A."/>
            <person name="Grigoriev I.V."/>
            <person name="Nagy L.G."/>
            <person name="Martin F."/>
            <person name="Kauserud H."/>
        </authorList>
    </citation>
    <scope>NUCLEOTIDE SEQUENCE</scope>
    <source>
        <strain evidence="3">CBHHK200</strain>
    </source>
</reference>
<evidence type="ECO:0000256" key="1">
    <source>
        <dbReference type="SAM" id="MobiDB-lite"/>
    </source>
</evidence>
<dbReference type="Pfam" id="PF01693">
    <property type="entry name" value="Cauli_VI"/>
    <property type="match status" value="1"/>
</dbReference>
<feature type="compositionally biased region" description="Polar residues" evidence="1">
    <location>
        <begin position="120"/>
        <end position="136"/>
    </location>
</feature>
<sequence length="298" mass="32749">MVRNNPAPSSADDSSELRDILGLLDALNLVDEDRQPSSRSVTTVPQPPEEQALSIRRCAPAYEETVSDLPSRHTPVQSLPVLLPRRATSTIVDPQPRLYEYHSPSKSGLTPHWEEAAYHSQRSPGGSSRRLTPSAKSRTRKGGYAVFVGRRPGPYHRWDEVEPLVKGVSGTLYQGYMTYEGAVAAFKYAEQRSWTRTAGPLPTQSRPPSAIPQLPTPIAGTPNPLHDQATPHQRWYIVYCGIFPGVYSSTLECSLNTLGLSGAVHDSCESQALAEQRYQDALLAGRVKVVTPMYSLSI</sequence>
<evidence type="ECO:0000313" key="3">
    <source>
        <dbReference type="EMBL" id="KAJ7026091.1"/>
    </source>
</evidence>
<dbReference type="SUPFAM" id="SSF55658">
    <property type="entry name" value="L9 N-domain-like"/>
    <property type="match status" value="1"/>
</dbReference>
<feature type="region of interest" description="Disordered" evidence="1">
    <location>
        <begin position="117"/>
        <end position="141"/>
    </location>
</feature>
<feature type="domain" description="Ribonuclease H1 N-terminal" evidence="2">
    <location>
        <begin position="144"/>
        <end position="184"/>
    </location>
</feature>
<gene>
    <name evidence="3" type="ORF">C8F04DRAFT_1268563</name>
</gene>
<feature type="region of interest" description="Disordered" evidence="1">
    <location>
        <begin position="30"/>
        <end position="52"/>
    </location>
</feature>